<evidence type="ECO:0000256" key="4">
    <source>
        <dbReference type="ARBA" id="ARBA00015486"/>
    </source>
</evidence>
<comment type="similarity">
    <text evidence="2 10">Belongs to the CobT family.</text>
</comment>
<evidence type="ECO:0000256" key="9">
    <source>
        <dbReference type="ARBA" id="ARBA00047340"/>
    </source>
</evidence>
<protein>
    <recommendedName>
        <fullName evidence="4 10">Nicotinate-nucleotide--dimethylbenzimidazole phosphoribosyltransferase</fullName>
        <shortName evidence="10">NN:DBI PRT</shortName>
        <ecNumber evidence="3 10">2.4.2.21</ecNumber>
    </recommendedName>
    <alternativeName>
        <fullName evidence="8 10">N(1)-alpha-phosphoribosyltransferase</fullName>
    </alternativeName>
</protein>
<dbReference type="PANTHER" id="PTHR43463">
    <property type="entry name" value="NICOTINATE-NUCLEOTIDE--DIMETHYLBENZIMIDAZOLE PHOSPHORIBOSYLTRANSFERASE"/>
    <property type="match status" value="1"/>
</dbReference>
<evidence type="ECO:0000256" key="2">
    <source>
        <dbReference type="ARBA" id="ARBA00007110"/>
    </source>
</evidence>
<dbReference type="NCBIfam" id="TIGR03160">
    <property type="entry name" value="cobT_DBIPRT"/>
    <property type="match status" value="1"/>
</dbReference>
<dbReference type="FunFam" id="3.40.50.10210:FF:000001">
    <property type="entry name" value="Nicotinate-nucleotide--dimethylbenzimidazole phosphoribosyltransferase"/>
    <property type="match status" value="1"/>
</dbReference>
<dbReference type="GO" id="GO:0008939">
    <property type="term" value="F:nicotinate-nucleotide-dimethylbenzimidazole phosphoribosyltransferase activity"/>
    <property type="evidence" value="ECO:0007669"/>
    <property type="project" value="UniProtKB-UniRule"/>
</dbReference>
<sequence length="355" mass="35952">METLSALLAAIPQPDVAAMARAQQHIDGLLKPPGSLGRLEALAVQLAGLPGLQGQLALAEKAIVVMCADHGVWHEGVTPSPQVVTAIHAGNMVRGNTGVCVLAAQAGARVQVVDVGIDADPLPGLINLKVARGSGNIARTAAMSRQQAETVLLASMHLTRQLAADGVKAFGVGELGMANTTPAAATISVLTGSDPDAVVGCGANLPLAQRGHKVAVVRQAIAHNQPNPADGLDVLAKVGGYDLVGMTGVILGAASCGLPVVLDGFLSYASALAACRMAPSAHPYLIPSHLSAEKGAQIALDALGLRPYLDMDMRLGEGSGAALAMHLLDAASVMYNQMGTLAQSNIVLPDSAPSS</sequence>
<evidence type="ECO:0000256" key="7">
    <source>
        <dbReference type="ARBA" id="ARBA00022679"/>
    </source>
</evidence>
<organism evidence="11 12">
    <name type="scientific">Klebsiella pneumoniae</name>
    <dbReference type="NCBI Taxonomy" id="573"/>
    <lineage>
        <taxon>Bacteria</taxon>
        <taxon>Pseudomonadati</taxon>
        <taxon>Pseudomonadota</taxon>
        <taxon>Gammaproteobacteria</taxon>
        <taxon>Enterobacterales</taxon>
        <taxon>Enterobacteriaceae</taxon>
        <taxon>Klebsiella/Raoultella group</taxon>
        <taxon>Klebsiella</taxon>
        <taxon>Klebsiella pneumoniae complex</taxon>
    </lineage>
</organism>
<dbReference type="NCBIfam" id="NF000996">
    <property type="entry name" value="PRK00105.1"/>
    <property type="match status" value="1"/>
</dbReference>
<evidence type="ECO:0000256" key="8">
    <source>
        <dbReference type="ARBA" id="ARBA00030686"/>
    </source>
</evidence>
<dbReference type="SUPFAM" id="SSF52733">
    <property type="entry name" value="Nicotinate mononucleotide:5,6-dimethylbenzimidazole phosphoribosyltransferase (CobT)"/>
    <property type="match status" value="1"/>
</dbReference>
<comment type="function">
    <text evidence="10">Catalyzes the synthesis of alpha-ribazole-5'-phosphate from nicotinate mononucleotide (NAMN) and 5,6-dimethylbenzimidazole (DMB).</text>
</comment>
<keyword evidence="7 10" id="KW-0808">Transferase</keyword>
<dbReference type="AlphaFoldDB" id="A0A378FYM1"/>
<comment type="pathway">
    <text evidence="1 10">Nucleoside biosynthesis; alpha-ribazole biosynthesis; alpha-ribazole from 5,6-dimethylbenzimidazole: step 1/2.</text>
</comment>
<keyword evidence="5 10" id="KW-0169">Cobalamin biosynthesis</keyword>
<comment type="catalytic activity">
    <reaction evidence="9 10">
        <text>5,6-dimethylbenzimidazole + nicotinate beta-D-ribonucleotide = alpha-ribazole 5'-phosphate + nicotinate + H(+)</text>
        <dbReference type="Rhea" id="RHEA:11196"/>
        <dbReference type="ChEBI" id="CHEBI:15378"/>
        <dbReference type="ChEBI" id="CHEBI:15890"/>
        <dbReference type="ChEBI" id="CHEBI:32544"/>
        <dbReference type="ChEBI" id="CHEBI:57502"/>
        <dbReference type="ChEBI" id="CHEBI:57918"/>
        <dbReference type="EC" id="2.4.2.21"/>
    </reaction>
</comment>
<reference evidence="11 12" key="1">
    <citation type="submission" date="2018-06" db="EMBL/GenBank/DDBJ databases">
        <authorList>
            <consortium name="Pathogen Informatics"/>
            <person name="Doyle S."/>
        </authorList>
    </citation>
    <scope>NUCLEOTIDE SEQUENCE [LARGE SCALE GENOMIC DNA]</scope>
    <source>
        <strain evidence="11 12">NCTC9617</strain>
    </source>
</reference>
<dbReference type="HAMAP" id="MF_00230">
    <property type="entry name" value="CobT"/>
    <property type="match status" value="1"/>
</dbReference>
<evidence type="ECO:0000256" key="6">
    <source>
        <dbReference type="ARBA" id="ARBA00022676"/>
    </source>
</evidence>
<dbReference type="Gene3D" id="3.40.50.10210">
    <property type="match status" value="1"/>
</dbReference>
<dbReference type="Gene3D" id="1.10.1610.10">
    <property type="match status" value="2"/>
</dbReference>
<dbReference type="InterPro" id="IPR017846">
    <property type="entry name" value="Nict_dMeBzImd_PRibTrfase_bact"/>
</dbReference>
<gene>
    <name evidence="11" type="primary">cobT_2</name>
    <name evidence="10" type="synonym">cobT</name>
    <name evidence="11" type="ORF">NCTC9617_06388</name>
</gene>
<proteinExistence type="inferred from homology"/>
<dbReference type="PANTHER" id="PTHR43463:SF1">
    <property type="entry name" value="NICOTINATE-NUCLEOTIDE--DIMETHYLBENZIMIDAZOLE PHOSPHORIBOSYLTRANSFERASE"/>
    <property type="match status" value="1"/>
</dbReference>
<accession>A0A378FYM1</accession>
<dbReference type="Pfam" id="PF02277">
    <property type="entry name" value="DBI_PRT"/>
    <property type="match status" value="1"/>
</dbReference>
<keyword evidence="6 10" id="KW-0328">Glycosyltransferase</keyword>
<dbReference type="UniPathway" id="UPA00061">
    <property type="reaction ID" value="UER00516"/>
</dbReference>
<evidence type="ECO:0000313" key="12">
    <source>
        <dbReference type="Proteomes" id="UP000255167"/>
    </source>
</evidence>
<feature type="active site" description="Proton acceptor" evidence="10">
    <location>
        <position position="317"/>
    </location>
</feature>
<evidence type="ECO:0000313" key="11">
    <source>
        <dbReference type="EMBL" id="STW49746.1"/>
    </source>
</evidence>
<dbReference type="InterPro" id="IPR023195">
    <property type="entry name" value="Nict_dMeBzImd_PRibTrfase_N"/>
</dbReference>
<dbReference type="Proteomes" id="UP000255167">
    <property type="component" value="Unassembled WGS sequence"/>
</dbReference>
<evidence type="ECO:0000256" key="3">
    <source>
        <dbReference type="ARBA" id="ARBA00011991"/>
    </source>
</evidence>
<dbReference type="EMBL" id="UGNC01000005">
    <property type="protein sequence ID" value="STW49746.1"/>
    <property type="molecule type" value="Genomic_DNA"/>
</dbReference>
<evidence type="ECO:0000256" key="5">
    <source>
        <dbReference type="ARBA" id="ARBA00022573"/>
    </source>
</evidence>
<evidence type="ECO:0000256" key="10">
    <source>
        <dbReference type="HAMAP-Rule" id="MF_00230"/>
    </source>
</evidence>
<dbReference type="GO" id="GO:0009236">
    <property type="term" value="P:cobalamin biosynthetic process"/>
    <property type="evidence" value="ECO:0007669"/>
    <property type="project" value="UniProtKB-UniRule"/>
</dbReference>
<dbReference type="RefSeq" id="WP_115223865.1">
    <property type="nucleotide sequence ID" value="NZ_CABDVA010000001.1"/>
</dbReference>
<evidence type="ECO:0000256" key="1">
    <source>
        <dbReference type="ARBA" id="ARBA00005049"/>
    </source>
</evidence>
<dbReference type="InterPro" id="IPR003200">
    <property type="entry name" value="Nict_dMeBzImd_PRibTrfase"/>
</dbReference>
<name>A0A378FYM1_KLEPN</name>
<dbReference type="CDD" id="cd02439">
    <property type="entry name" value="DMB-PRT_CobT"/>
    <property type="match status" value="1"/>
</dbReference>
<dbReference type="InterPro" id="IPR036087">
    <property type="entry name" value="Nict_dMeBzImd_PRibTrfase_sf"/>
</dbReference>
<dbReference type="EC" id="2.4.2.21" evidence="3 10"/>